<feature type="transmembrane region" description="Helical" evidence="1">
    <location>
        <begin position="132"/>
        <end position="152"/>
    </location>
</feature>
<evidence type="ECO:0000313" key="4">
    <source>
        <dbReference type="EMBL" id="OZI64987.1"/>
    </source>
</evidence>
<evidence type="ECO:0000259" key="2">
    <source>
        <dbReference type="Pfam" id="PF09335"/>
    </source>
</evidence>
<evidence type="ECO:0000313" key="5">
    <source>
        <dbReference type="Proteomes" id="UP000216354"/>
    </source>
</evidence>
<dbReference type="OrthoDB" id="9780918at2"/>
<dbReference type="GO" id="GO:0005886">
    <property type="term" value="C:plasma membrane"/>
    <property type="evidence" value="ECO:0007669"/>
    <property type="project" value="TreeGrafter"/>
</dbReference>
<dbReference type="EMBL" id="NEVL01000005">
    <property type="protein sequence ID" value="OZI29281.1"/>
    <property type="molecule type" value="Genomic_DNA"/>
</dbReference>
<reference evidence="4 5" key="1">
    <citation type="submission" date="2017-05" db="EMBL/GenBank/DDBJ databases">
        <title>Complete and WGS of Bordetella genogroups.</title>
        <authorList>
            <person name="Spilker T."/>
            <person name="Lipuma J."/>
        </authorList>
    </citation>
    <scope>NUCLEOTIDE SEQUENCE [LARGE SCALE GENOMIC DNA]</scope>
    <source>
        <strain evidence="4 5">AU9795</strain>
    </source>
</reference>
<dbReference type="EMBL" id="NEVR01000002">
    <property type="protein sequence ID" value="OZI64987.1"/>
    <property type="molecule type" value="Genomic_DNA"/>
</dbReference>
<keyword evidence="1" id="KW-0812">Transmembrane</keyword>
<comment type="caution">
    <text evidence="3">The sequence shown here is derived from an EMBL/GenBank/DDBJ whole genome shotgun (WGS) entry which is preliminary data.</text>
</comment>
<evidence type="ECO:0000313" key="3">
    <source>
        <dbReference type="EMBL" id="OZI29281.1"/>
    </source>
</evidence>
<dbReference type="AlphaFoldDB" id="A0A261RWK7"/>
<keyword evidence="5" id="KW-1185">Reference proteome</keyword>
<keyword evidence="1" id="KW-1133">Transmembrane helix</keyword>
<feature type="transmembrane region" description="Helical" evidence="1">
    <location>
        <begin position="7"/>
        <end position="27"/>
    </location>
</feature>
<evidence type="ECO:0000313" key="6">
    <source>
        <dbReference type="Proteomes" id="UP000217005"/>
    </source>
</evidence>
<feature type="transmembrane region" description="Helical" evidence="1">
    <location>
        <begin position="47"/>
        <end position="71"/>
    </location>
</feature>
<name>A0A261RWK7_9BORD</name>
<dbReference type="Proteomes" id="UP000216354">
    <property type="component" value="Unassembled WGS sequence"/>
</dbReference>
<dbReference type="InterPro" id="IPR051311">
    <property type="entry name" value="DedA_domain"/>
</dbReference>
<dbReference type="PANTHER" id="PTHR42709:SF2">
    <property type="entry name" value="INNER MEMBRANE PROTEIN YOHD"/>
    <property type="match status" value="1"/>
</dbReference>
<dbReference type="Pfam" id="PF09335">
    <property type="entry name" value="VTT_dom"/>
    <property type="match status" value="1"/>
</dbReference>
<evidence type="ECO:0000256" key="1">
    <source>
        <dbReference type="SAM" id="Phobius"/>
    </source>
</evidence>
<dbReference type="InterPro" id="IPR032816">
    <property type="entry name" value="VTT_dom"/>
</dbReference>
<proteinExistence type="predicted"/>
<keyword evidence="1" id="KW-0472">Membrane</keyword>
<gene>
    <name evidence="4" type="ORF">CAL27_07865</name>
    <name evidence="3" type="ORF">CEG14_21935</name>
</gene>
<sequence>MEWLQHYLITYGAIVLFVCLYFESFGAPLPGESTVIAASILASQGLMHLPTVLFAVFSGAVLGDLTGYLIGRTGGRRVLLRHGHWVKLTHARLEALEERFRRQGVYLVMISRFVVLLRQLNGLIAGSVNMPLHLFMFANVVGAAVWTLAWGYGSAMAAHWFEPLWAHIKAWW</sequence>
<reference evidence="3 6" key="2">
    <citation type="submission" date="2017-05" db="EMBL/GenBank/DDBJ databases">
        <title>Complete and WGS of Bordetella genogroups.</title>
        <authorList>
            <person name="Spilker T."/>
            <person name="LiPuma J."/>
        </authorList>
    </citation>
    <scope>NUCLEOTIDE SEQUENCE [LARGE SCALE GENOMIC DNA]</scope>
    <source>
        <strain evidence="3 6">AU17610</strain>
    </source>
</reference>
<organism evidence="3 6">
    <name type="scientific">Bordetella genomosp. 1</name>
    <dbReference type="NCBI Taxonomy" id="1395607"/>
    <lineage>
        <taxon>Bacteria</taxon>
        <taxon>Pseudomonadati</taxon>
        <taxon>Pseudomonadota</taxon>
        <taxon>Betaproteobacteria</taxon>
        <taxon>Burkholderiales</taxon>
        <taxon>Alcaligenaceae</taxon>
        <taxon>Bordetella</taxon>
    </lineage>
</organism>
<feature type="domain" description="VTT" evidence="2">
    <location>
        <begin position="29"/>
        <end position="153"/>
    </location>
</feature>
<dbReference type="RefSeq" id="WP_094828519.1">
    <property type="nucleotide sequence ID" value="NZ_NEVL01000005.1"/>
</dbReference>
<dbReference type="Proteomes" id="UP000217005">
    <property type="component" value="Unassembled WGS sequence"/>
</dbReference>
<accession>A0A261RWK7</accession>
<protein>
    <submittedName>
        <fullName evidence="3">DedA family protein</fullName>
    </submittedName>
</protein>
<dbReference type="PANTHER" id="PTHR42709">
    <property type="entry name" value="ALKALINE PHOSPHATASE LIKE PROTEIN"/>
    <property type="match status" value="1"/>
</dbReference>